<accession>A0A1T5FC83</accession>
<dbReference type="OrthoDB" id="7507045at2"/>
<proteinExistence type="predicted"/>
<protein>
    <submittedName>
        <fullName evidence="1">Uncharacterized protein</fullName>
    </submittedName>
</protein>
<dbReference type="EMBL" id="FUYP01000032">
    <property type="protein sequence ID" value="SKB93717.1"/>
    <property type="molecule type" value="Genomic_DNA"/>
</dbReference>
<name>A0A1T5FC83_9SPHN</name>
<organism evidence="1 2">
    <name type="scientific">Sphingopyxis flava</name>
    <dbReference type="NCBI Taxonomy" id="1507287"/>
    <lineage>
        <taxon>Bacteria</taxon>
        <taxon>Pseudomonadati</taxon>
        <taxon>Pseudomonadota</taxon>
        <taxon>Alphaproteobacteria</taxon>
        <taxon>Sphingomonadales</taxon>
        <taxon>Sphingomonadaceae</taxon>
        <taxon>Sphingopyxis</taxon>
    </lineage>
</organism>
<dbReference type="Proteomes" id="UP000190044">
    <property type="component" value="Unassembled WGS sequence"/>
</dbReference>
<sequence length="112" mass="12443">MSSIEQRAAGARELHRTIDFLGLRAHATTVGLIQLCEELLKVGILDKAALERIKDAIRMELTLSQARRSNQTLFDETLRRRLDAIFPNCGEPADPVGSIDTLEEALDLEDKG</sequence>
<reference evidence="2" key="1">
    <citation type="submission" date="2017-02" db="EMBL/GenBank/DDBJ databases">
        <authorList>
            <person name="Varghese N."/>
            <person name="Submissions S."/>
        </authorList>
    </citation>
    <scope>NUCLEOTIDE SEQUENCE [LARGE SCALE GENOMIC DNA]</scope>
    <source>
        <strain evidence="2">R11H</strain>
    </source>
</reference>
<dbReference type="AlphaFoldDB" id="A0A1T5FC83"/>
<evidence type="ECO:0000313" key="2">
    <source>
        <dbReference type="Proteomes" id="UP000190044"/>
    </source>
</evidence>
<dbReference type="RefSeq" id="WP_079639897.1">
    <property type="nucleotide sequence ID" value="NZ_FUYP01000032.1"/>
</dbReference>
<evidence type="ECO:0000313" key="1">
    <source>
        <dbReference type="EMBL" id="SKB93717.1"/>
    </source>
</evidence>
<gene>
    <name evidence="1" type="ORF">SAMN06295937_103217</name>
</gene>
<keyword evidence="2" id="KW-1185">Reference proteome</keyword>